<comment type="caution">
    <text evidence="1">The sequence shown here is derived from an EMBL/GenBank/DDBJ whole genome shotgun (WGS) entry which is preliminary data.</text>
</comment>
<proteinExistence type="predicted"/>
<dbReference type="Proteomes" id="UP000051499">
    <property type="component" value="Unassembled WGS sequence"/>
</dbReference>
<sequence length="72" mass="8534">MVVKRSLLSNRTKKELTDLICQLFLFNYLDSFASRPLRKSRTACVRARFSAPFFWFTGRRWPVIPLCVFCDI</sequence>
<dbReference type="EMBL" id="AZDH01000001">
    <property type="protein sequence ID" value="KRK53294.1"/>
    <property type="molecule type" value="Genomic_DNA"/>
</dbReference>
<evidence type="ECO:0000313" key="1">
    <source>
        <dbReference type="EMBL" id="KRK53294.1"/>
    </source>
</evidence>
<gene>
    <name evidence="1" type="ORF">FC97_GL000013</name>
</gene>
<evidence type="ECO:0000313" key="2">
    <source>
        <dbReference type="Proteomes" id="UP000051499"/>
    </source>
</evidence>
<protein>
    <submittedName>
        <fullName evidence="1">Uncharacterized protein</fullName>
    </submittedName>
</protein>
<accession>A0ABR5NWP9</accession>
<keyword evidence="2" id="KW-1185">Reference proteome</keyword>
<name>A0ABR5NWP9_9LACO</name>
<reference evidence="1 2" key="1">
    <citation type="journal article" date="2015" name="Genome Announc.">
        <title>Expanding the biotechnology potential of lactobacilli through comparative genomics of 213 strains and associated genera.</title>
        <authorList>
            <person name="Sun Z."/>
            <person name="Harris H.M."/>
            <person name="McCann A."/>
            <person name="Guo C."/>
            <person name="Argimon S."/>
            <person name="Zhang W."/>
            <person name="Yang X."/>
            <person name="Jeffery I.B."/>
            <person name="Cooney J.C."/>
            <person name="Kagawa T.F."/>
            <person name="Liu W."/>
            <person name="Song Y."/>
            <person name="Salvetti E."/>
            <person name="Wrobel A."/>
            <person name="Rasinkangas P."/>
            <person name="Parkhill J."/>
            <person name="Rea M.C."/>
            <person name="O'Sullivan O."/>
            <person name="Ritari J."/>
            <person name="Douillard F.P."/>
            <person name="Paul Ross R."/>
            <person name="Yang R."/>
            <person name="Briner A.E."/>
            <person name="Felis G.E."/>
            <person name="de Vos W.M."/>
            <person name="Barrangou R."/>
            <person name="Klaenhammer T.R."/>
            <person name="Caufield P.W."/>
            <person name="Cui Y."/>
            <person name="Zhang H."/>
            <person name="O'Toole P.W."/>
        </authorList>
    </citation>
    <scope>NUCLEOTIDE SEQUENCE [LARGE SCALE GENOMIC DNA]</scope>
    <source>
        <strain evidence="1 2">DSM 13961</strain>
    </source>
</reference>
<organism evidence="1 2">
    <name type="scientific">Companilactobacillus kimchii DSM 13961 = JCM 10707</name>
    <dbReference type="NCBI Taxonomy" id="1423765"/>
    <lineage>
        <taxon>Bacteria</taxon>
        <taxon>Bacillati</taxon>
        <taxon>Bacillota</taxon>
        <taxon>Bacilli</taxon>
        <taxon>Lactobacillales</taxon>
        <taxon>Lactobacillaceae</taxon>
        <taxon>Companilactobacillus</taxon>
        <taxon>Companilactobacillus kimchii</taxon>
    </lineage>
</organism>